<evidence type="ECO:0000256" key="4">
    <source>
        <dbReference type="ARBA" id="ARBA00022679"/>
    </source>
</evidence>
<name>A0A7J2THH6_ARCFL</name>
<keyword evidence="3 8" id="KW-0489">Methyltransferase</keyword>
<dbReference type="GO" id="GO:0009236">
    <property type="term" value="P:cobalamin biosynthetic process"/>
    <property type="evidence" value="ECO:0007669"/>
    <property type="project" value="UniProtKB-UniRule"/>
</dbReference>
<organism evidence="8">
    <name type="scientific">Archaeoglobus fulgidus</name>
    <dbReference type="NCBI Taxonomy" id="2234"/>
    <lineage>
        <taxon>Archaea</taxon>
        <taxon>Methanobacteriati</taxon>
        <taxon>Methanobacteriota</taxon>
        <taxon>Archaeoglobi</taxon>
        <taxon>Archaeoglobales</taxon>
        <taxon>Archaeoglobaceae</taxon>
        <taxon>Archaeoglobus</taxon>
    </lineage>
</organism>
<dbReference type="InterPro" id="IPR014776">
    <property type="entry name" value="4pyrrole_Mease_sub2"/>
</dbReference>
<evidence type="ECO:0000256" key="5">
    <source>
        <dbReference type="ARBA" id="ARBA00022691"/>
    </source>
</evidence>
<dbReference type="AlphaFoldDB" id="A0A7J2THH6"/>
<dbReference type="Gene3D" id="3.30.950.10">
    <property type="entry name" value="Methyltransferase, Cobalt-precorrin-4 Transmethylase, Domain 2"/>
    <property type="match status" value="1"/>
</dbReference>
<comment type="similarity">
    <text evidence="6">Belongs to the precorrin methyltransferase family.</text>
</comment>
<keyword evidence="2" id="KW-0169">Cobalamin biosynthesis</keyword>
<dbReference type="PROSITE" id="PS00839">
    <property type="entry name" value="SUMT_1"/>
    <property type="match status" value="1"/>
</dbReference>
<evidence type="ECO:0000256" key="6">
    <source>
        <dbReference type="PIRNR" id="PIRNR036427"/>
    </source>
</evidence>
<evidence type="ECO:0000313" key="8">
    <source>
        <dbReference type="EMBL" id="HEH34676.1"/>
    </source>
</evidence>
<dbReference type="CDD" id="cd11645">
    <property type="entry name" value="Precorrin_2_C20_MT"/>
    <property type="match status" value="1"/>
</dbReference>
<proteinExistence type="inferred from homology"/>
<accession>A0A7J2THH6</accession>
<dbReference type="GO" id="GO:0030788">
    <property type="term" value="F:precorrin-2 C20-methyltransferase activity"/>
    <property type="evidence" value="ECO:0007669"/>
    <property type="project" value="InterPro"/>
</dbReference>
<evidence type="ECO:0000256" key="1">
    <source>
        <dbReference type="ARBA" id="ARBA00004953"/>
    </source>
</evidence>
<evidence type="ECO:0000259" key="7">
    <source>
        <dbReference type="Pfam" id="PF00590"/>
    </source>
</evidence>
<dbReference type="InterPro" id="IPR000878">
    <property type="entry name" value="4pyrrol_Mease"/>
</dbReference>
<dbReference type="EMBL" id="DSLA01000016">
    <property type="protein sequence ID" value="HEH34676.1"/>
    <property type="molecule type" value="Genomic_DNA"/>
</dbReference>
<dbReference type="PANTHER" id="PTHR43467">
    <property type="entry name" value="COBALT-PRECORRIN-2 C(20)-METHYLTRANSFERASE"/>
    <property type="match status" value="1"/>
</dbReference>
<gene>
    <name evidence="8" type="ORF">ENP88_00660</name>
</gene>
<keyword evidence="5" id="KW-0949">S-adenosyl-L-methionine</keyword>
<feature type="domain" description="Tetrapyrrole methylase" evidence="7">
    <location>
        <begin position="1"/>
        <end position="177"/>
    </location>
</feature>
<evidence type="ECO:0000256" key="2">
    <source>
        <dbReference type="ARBA" id="ARBA00022573"/>
    </source>
</evidence>
<dbReference type="Pfam" id="PF00590">
    <property type="entry name" value="TP_methylase"/>
    <property type="match status" value="1"/>
</dbReference>
<reference evidence="8" key="1">
    <citation type="journal article" date="2020" name="mSystems">
        <title>Genome- and Community-Level Interaction Insights into Carbon Utilization and Element Cycling Functions of Hydrothermarchaeota in Hydrothermal Sediment.</title>
        <authorList>
            <person name="Zhou Z."/>
            <person name="Liu Y."/>
            <person name="Xu W."/>
            <person name="Pan J."/>
            <person name="Luo Z.H."/>
            <person name="Li M."/>
        </authorList>
    </citation>
    <scope>NUCLEOTIDE SEQUENCE [LARGE SCALE GENOMIC DNA]</scope>
    <source>
        <strain evidence="8">SpSt-26</strain>
    </source>
</reference>
<dbReference type="GO" id="GO:0032259">
    <property type="term" value="P:methylation"/>
    <property type="evidence" value="ECO:0007669"/>
    <property type="project" value="UniProtKB-KW"/>
</dbReference>
<comment type="caution">
    <text evidence="8">The sequence shown here is derived from an EMBL/GenBank/DDBJ whole genome shotgun (WGS) entry which is preliminary data.</text>
</comment>
<comment type="pathway">
    <text evidence="1">Cofactor biosynthesis; adenosylcobalamin biosynthesis.</text>
</comment>
<dbReference type="InterPro" id="IPR003043">
    <property type="entry name" value="Uropor_MeTrfase_CS"/>
</dbReference>
<dbReference type="SUPFAM" id="SSF53790">
    <property type="entry name" value="Tetrapyrrole methylase"/>
    <property type="match status" value="1"/>
</dbReference>
<dbReference type="InterPro" id="IPR035996">
    <property type="entry name" value="4pyrrol_Methylase_sf"/>
</dbReference>
<dbReference type="InterPro" id="IPR014777">
    <property type="entry name" value="4pyrrole_Mease_sub1"/>
</dbReference>
<keyword evidence="4" id="KW-0808">Transferase</keyword>
<dbReference type="Gene3D" id="3.40.1010.10">
    <property type="entry name" value="Cobalt-precorrin-4 Transmethylase, Domain 1"/>
    <property type="match status" value="1"/>
</dbReference>
<dbReference type="PIRSF" id="PIRSF036427">
    <property type="entry name" value="Precrrn-2_mtase"/>
    <property type="match status" value="1"/>
</dbReference>
<protein>
    <submittedName>
        <fullName evidence="8">Precorrin-2 methylase</fullName>
    </submittedName>
</protein>
<evidence type="ECO:0000256" key="3">
    <source>
        <dbReference type="ARBA" id="ARBA00022603"/>
    </source>
</evidence>
<dbReference type="InterPro" id="IPR012382">
    <property type="entry name" value="CobI/CbiL"/>
</dbReference>
<dbReference type="PANTHER" id="PTHR43467:SF2">
    <property type="entry name" value="COBALT-PRECORRIN-2 C(20)-METHYLTRANSFERASE"/>
    <property type="match status" value="1"/>
</dbReference>
<sequence length="195" mass="21926">MLYAVGLGPGDKKLLTLRAVEVIKKVDEVIVPGKMAHGLIKDIKDSRIVEFPMGSGESVAKDLAKEIVEKRHDVAFCCLGDPMIYSTFHHLYREIAKIDPDYDVEVIPGITSASSALARGKIFVESGMLITTPEFEKPDVVVVMKAKKPKEIERKLRSNGFRDFWFFERLFMEGEKTGKDLPEKADYFSMVVAKI</sequence>